<feature type="coiled-coil region" evidence="1">
    <location>
        <begin position="443"/>
        <end position="477"/>
    </location>
</feature>
<dbReference type="AlphaFoldDB" id="A0A134CD49"/>
<protein>
    <recommendedName>
        <fullName evidence="2">Protein CR006 P-loop domain-containing protein</fullName>
    </recommendedName>
</protein>
<dbReference type="SUPFAM" id="SSF52540">
    <property type="entry name" value="P-loop containing nucleoside triphosphate hydrolases"/>
    <property type="match status" value="1"/>
</dbReference>
<dbReference type="InterPro" id="IPR026866">
    <property type="entry name" value="CR006_AAA"/>
</dbReference>
<feature type="domain" description="Protein CR006 P-loop" evidence="2">
    <location>
        <begin position="11"/>
        <end position="751"/>
    </location>
</feature>
<dbReference type="Proteomes" id="UP000070160">
    <property type="component" value="Unassembled WGS sequence"/>
</dbReference>
<evidence type="ECO:0000256" key="1">
    <source>
        <dbReference type="SAM" id="Coils"/>
    </source>
</evidence>
<evidence type="ECO:0000259" key="2">
    <source>
        <dbReference type="Pfam" id="PF13166"/>
    </source>
</evidence>
<dbReference type="PATRIC" id="fig|1588748.3.peg.1404"/>
<accession>A0A134CD49</accession>
<gene>
    <name evidence="3" type="ORF">HMPREF3182_01451</name>
</gene>
<reference evidence="4" key="1">
    <citation type="submission" date="2016-01" db="EMBL/GenBank/DDBJ databases">
        <authorList>
            <person name="Mitreva M."/>
            <person name="Pepin K.H."/>
            <person name="Mihindukulasuriya K.A."/>
            <person name="Fulton R."/>
            <person name="Fronick C."/>
            <person name="O'Laughlin M."/>
            <person name="Miner T."/>
            <person name="Herter B."/>
            <person name="Rosa B.A."/>
            <person name="Cordes M."/>
            <person name="Tomlinson C."/>
            <person name="Wollam A."/>
            <person name="Palsikar V.B."/>
            <person name="Mardis E.R."/>
            <person name="Wilson R.K."/>
        </authorList>
    </citation>
    <scope>NUCLEOTIDE SEQUENCE [LARGE SCALE GENOMIC DNA]</scope>
    <source>
        <strain evidence="4">KA00182</strain>
    </source>
</reference>
<feature type="coiled-coil region" evidence="1">
    <location>
        <begin position="132"/>
        <end position="159"/>
    </location>
</feature>
<dbReference type="EMBL" id="LSDT01000050">
    <property type="protein sequence ID" value="KXB90138.1"/>
    <property type="molecule type" value="Genomic_DNA"/>
</dbReference>
<dbReference type="RefSeq" id="WP_062486476.1">
    <property type="nucleotide sequence ID" value="NZ_KQ960955.1"/>
</dbReference>
<keyword evidence="1" id="KW-0175">Coiled coil</keyword>
<evidence type="ECO:0000313" key="4">
    <source>
        <dbReference type="Proteomes" id="UP000070160"/>
    </source>
</evidence>
<organism evidence="3 4">
    <name type="scientific">Megasphaera hutchinsoni</name>
    <dbReference type="NCBI Taxonomy" id="1588748"/>
    <lineage>
        <taxon>Bacteria</taxon>
        <taxon>Bacillati</taxon>
        <taxon>Bacillota</taxon>
        <taxon>Negativicutes</taxon>
        <taxon>Veillonellales</taxon>
        <taxon>Veillonellaceae</taxon>
        <taxon>Megasphaera</taxon>
    </lineage>
</organism>
<dbReference type="STRING" id="1588748.HMPREF3182_01451"/>
<comment type="caution">
    <text evidence="3">The sequence shown here is derived from an EMBL/GenBank/DDBJ whole genome shotgun (WGS) entry which is preliminary data.</text>
</comment>
<evidence type="ECO:0000313" key="3">
    <source>
        <dbReference type="EMBL" id="KXB90138.1"/>
    </source>
</evidence>
<proteinExistence type="predicted"/>
<dbReference type="Gene3D" id="3.40.50.300">
    <property type="entry name" value="P-loop containing nucleotide triphosphate hydrolases"/>
    <property type="match status" value="1"/>
</dbReference>
<name>A0A134CD49_9FIRM</name>
<sequence>MITKIEKIENLGIYKNFNHSKINEFKQYNLIYGWNGSGKSTLSRLFSSVNGKNIAEIHNGFKTSICIDRVVYTENQFPISTESIKVFNEDFIKENINWNGILKSILLLDEKNIEEIKSYNLLKNELYGNGSVAGILKEIENKEKELQDKEKELQKVLTNIGKNVKSNFQLLDTTDSYYMNYDKRKVSSLIKDKNNPISKSDLIRNDELDSVIKKARPIKKESITKKIDILSIDNVQKEIQKSSELIDRTVTSRVIEELKNNSQLSAWVENGLNLHKTEHRKICAFCGSSISDERIEKLEAHFSNALSELNSEIVLSIDSWESLKINADIILIDESDFYDELLEQVKEQNSKFREISQLINREIEVYIKVLKEKQKKPFEKLGNTFEVNKLINLFNELNLVINKIKAYINGHNDKVTNFDVVIRDAKKRIERHYIQEQIEQLQYNVKEETLQQYKDDLKKMKETCDKKKMEYVALEDKLSNETLGAEEFNKKLEKFLGYGEITIEFDKDEKGYKIYRNGREEAKNLSEGEKTAIAFIYFITKIKENGQKIEDTILVIDDPISSFDSNKLFSAYAYMKSECDKAKQLFVLTHNYNFFSLVFGWFNKKHIKVDDKKCPNYSIYRIENKFENGVRFAFLNDGGEGLKQATEYDYIFNMVYSLKDKTLSKQEMIFCGNVARKLVESFLSFKFPKQRADLMALLNAALPGQDNDIVRERIYKFINIYSHEKKINVLEELDTEVLDASSRTVINDILKMIKELDERHYDAMVEKVGKELAN</sequence>
<dbReference type="InterPro" id="IPR027417">
    <property type="entry name" value="P-loop_NTPase"/>
</dbReference>
<keyword evidence="4" id="KW-1185">Reference proteome</keyword>
<dbReference type="Pfam" id="PF13166">
    <property type="entry name" value="AAA_13"/>
    <property type="match status" value="1"/>
</dbReference>